<protein>
    <recommendedName>
        <fullName evidence="3">SnoaL-like domain-containing protein</fullName>
    </recommendedName>
</protein>
<evidence type="ECO:0000313" key="1">
    <source>
        <dbReference type="EMBL" id="KAF2757328.1"/>
    </source>
</evidence>
<dbReference type="EMBL" id="ML996573">
    <property type="protein sequence ID" value="KAF2757328.1"/>
    <property type="molecule type" value="Genomic_DNA"/>
</dbReference>
<dbReference type="RefSeq" id="XP_033599779.1">
    <property type="nucleotide sequence ID" value="XM_033744072.1"/>
</dbReference>
<dbReference type="SUPFAM" id="SSF54427">
    <property type="entry name" value="NTF2-like"/>
    <property type="match status" value="1"/>
</dbReference>
<dbReference type="OrthoDB" id="5377620at2759"/>
<dbReference type="GeneID" id="54485126"/>
<evidence type="ECO:0000313" key="2">
    <source>
        <dbReference type="Proteomes" id="UP000799437"/>
    </source>
</evidence>
<organism evidence="1 2">
    <name type="scientific">Pseudovirgaria hyperparasitica</name>
    <dbReference type="NCBI Taxonomy" id="470096"/>
    <lineage>
        <taxon>Eukaryota</taxon>
        <taxon>Fungi</taxon>
        <taxon>Dikarya</taxon>
        <taxon>Ascomycota</taxon>
        <taxon>Pezizomycotina</taxon>
        <taxon>Dothideomycetes</taxon>
        <taxon>Dothideomycetes incertae sedis</taxon>
        <taxon>Acrospermales</taxon>
        <taxon>Acrospermaceae</taxon>
        <taxon>Pseudovirgaria</taxon>
    </lineage>
</organism>
<dbReference type="AlphaFoldDB" id="A0A6A6W309"/>
<dbReference type="Proteomes" id="UP000799437">
    <property type="component" value="Unassembled WGS sequence"/>
</dbReference>
<evidence type="ECO:0008006" key="3">
    <source>
        <dbReference type="Google" id="ProtNLM"/>
    </source>
</evidence>
<accession>A0A6A6W309</accession>
<proteinExistence type="predicted"/>
<keyword evidence="2" id="KW-1185">Reference proteome</keyword>
<dbReference type="InterPro" id="IPR032710">
    <property type="entry name" value="NTF2-like_dom_sf"/>
</dbReference>
<reference evidence="1" key="1">
    <citation type="journal article" date="2020" name="Stud. Mycol.">
        <title>101 Dothideomycetes genomes: a test case for predicting lifestyles and emergence of pathogens.</title>
        <authorList>
            <person name="Haridas S."/>
            <person name="Albert R."/>
            <person name="Binder M."/>
            <person name="Bloem J."/>
            <person name="Labutti K."/>
            <person name="Salamov A."/>
            <person name="Andreopoulos B."/>
            <person name="Baker S."/>
            <person name="Barry K."/>
            <person name="Bills G."/>
            <person name="Bluhm B."/>
            <person name="Cannon C."/>
            <person name="Castanera R."/>
            <person name="Culley D."/>
            <person name="Daum C."/>
            <person name="Ezra D."/>
            <person name="Gonzalez J."/>
            <person name="Henrissat B."/>
            <person name="Kuo A."/>
            <person name="Liang C."/>
            <person name="Lipzen A."/>
            <person name="Lutzoni F."/>
            <person name="Magnuson J."/>
            <person name="Mondo S."/>
            <person name="Nolan M."/>
            <person name="Ohm R."/>
            <person name="Pangilinan J."/>
            <person name="Park H.-J."/>
            <person name="Ramirez L."/>
            <person name="Alfaro M."/>
            <person name="Sun H."/>
            <person name="Tritt A."/>
            <person name="Yoshinaga Y."/>
            <person name="Zwiers L.-H."/>
            <person name="Turgeon B."/>
            <person name="Goodwin S."/>
            <person name="Spatafora J."/>
            <person name="Crous P."/>
            <person name="Grigoriev I."/>
        </authorList>
    </citation>
    <scope>NUCLEOTIDE SEQUENCE</scope>
    <source>
        <strain evidence="1">CBS 121739</strain>
    </source>
</reference>
<sequence length="172" mass="19228">MAEIGYIGSYASTGDTSQSDPAAVSFISKYVKVIHSLDYETSYLQWYAKDSVFYNGDGKVYNGGETIWKWIVTLFGSFKTLNHRYKTLRVIKDTPDTSGRICDLLVWDVEIEIELAHPIEGEVIVVPRLMLFFVGPAVEGAGTDGLIIYEGKAFWDTNVLAKEVERRKSGAV</sequence>
<gene>
    <name evidence="1" type="ORF">EJ05DRAFT_476603</name>
</gene>
<name>A0A6A6W309_9PEZI</name>